<keyword evidence="2 5" id="KW-0812">Transmembrane</keyword>
<feature type="transmembrane region" description="Helical" evidence="5">
    <location>
        <begin position="380"/>
        <end position="405"/>
    </location>
</feature>
<dbReference type="InterPro" id="IPR020846">
    <property type="entry name" value="MFS_dom"/>
</dbReference>
<evidence type="ECO:0000313" key="7">
    <source>
        <dbReference type="EMBL" id="AKK05321.1"/>
    </source>
</evidence>
<accession>A0A0G3GVW2</accession>
<feature type="transmembrane region" description="Helical" evidence="5">
    <location>
        <begin position="289"/>
        <end position="307"/>
    </location>
</feature>
<comment type="subcellular location">
    <subcellularLocation>
        <location evidence="1">Cell membrane</location>
        <topology evidence="1">Multi-pass membrane protein</topology>
    </subcellularLocation>
</comment>
<dbReference type="PROSITE" id="PS00216">
    <property type="entry name" value="SUGAR_TRANSPORT_1"/>
    <property type="match status" value="1"/>
</dbReference>
<feature type="transmembrane region" description="Helical" evidence="5">
    <location>
        <begin position="263"/>
        <end position="282"/>
    </location>
</feature>
<keyword evidence="3 5" id="KW-1133">Transmembrane helix</keyword>
<evidence type="ECO:0000256" key="3">
    <source>
        <dbReference type="ARBA" id="ARBA00022989"/>
    </source>
</evidence>
<feature type="transmembrane region" description="Helical" evidence="5">
    <location>
        <begin position="95"/>
        <end position="118"/>
    </location>
</feature>
<dbReference type="InterPro" id="IPR036259">
    <property type="entry name" value="MFS_trans_sf"/>
</dbReference>
<dbReference type="CDD" id="cd17316">
    <property type="entry name" value="MFS_SV2_like"/>
    <property type="match status" value="1"/>
</dbReference>
<dbReference type="KEGG" id="cmv:CMUST_04915"/>
<dbReference type="GO" id="GO:0046943">
    <property type="term" value="F:carboxylic acid transmembrane transporter activity"/>
    <property type="evidence" value="ECO:0007669"/>
    <property type="project" value="TreeGrafter"/>
</dbReference>
<dbReference type="Pfam" id="PF00083">
    <property type="entry name" value="Sugar_tr"/>
    <property type="match status" value="1"/>
</dbReference>
<proteinExistence type="predicted"/>
<dbReference type="PANTHER" id="PTHR23508:SF3">
    <property type="entry name" value="SIALIC ACID TRANSPORTER NANT"/>
    <property type="match status" value="1"/>
</dbReference>
<feature type="domain" description="Major facilitator superfamily (MFS) profile" evidence="6">
    <location>
        <begin position="29"/>
        <end position="472"/>
    </location>
</feature>
<evidence type="ECO:0000313" key="8">
    <source>
        <dbReference type="Proteomes" id="UP000035199"/>
    </source>
</evidence>
<feature type="transmembrane region" description="Helical" evidence="5">
    <location>
        <begin position="445"/>
        <end position="466"/>
    </location>
</feature>
<dbReference type="EMBL" id="CP011542">
    <property type="protein sequence ID" value="AKK05321.1"/>
    <property type="molecule type" value="Genomic_DNA"/>
</dbReference>
<feature type="transmembrane region" description="Helical" evidence="5">
    <location>
        <begin position="417"/>
        <end position="439"/>
    </location>
</feature>
<dbReference type="InterPro" id="IPR005829">
    <property type="entry name" value="Sugar_transporter_CS"/>
</dbReference>
<dbReference type="PANTHER" id="PTHR23508">
    <property type="entry name" value="CARBOXYLIC ACID TRANSPORTER PROTEIN HOMOLOG"/>
    <property type="match status" value="1"/>
</dbReference>
<evidence type="ECO:0000256" key="2">
    <source>
        <dbReference type="ARBA" id="ARBA00022692"/>
    </source>
</evidence>
<dbReference type="OrthoDB" id="9787026at2"/>
<evidence type="ECO:0000259" key="6">
    <source>
        <dbReference type="PROSITE" id="PS50850"/>
    </source>
</evidence>
<evidence type="ECO:0000256" key="4">
    <source>
        <dbReference type="ARBA" id="ARBA00023136"/>
    </source>
</evidence>
<dbReference type="Gene3D" id="1.20.1250.20">
    <property type="entry name" value="MFS general substrate transporter like domains"/>
    <property type="match status" value="2"/>
</dbReference>
<keyword evidence="4 5" id="KW-0472">Membrane</keyword>
<dbReference type="RefSeq" id="WP_047261554.1">
    <property type="nucleotide sequence ID" value="NZ_CP011542.1"/>
</dbReference>
<dbReference type="PATRIC" id="fig|571915.4.peg.1041"/>
<reference evidence="8" key="2">
    <citation type="submission" date="2015-05" db="EMBL/GenBank/DDBJ databases">
        <title>Complete genome sequence of Corynebacterium mustelae DSM 45274, isolated from various tissues of a male ferret with lethal sepsis.</title>
        <authorList>
            <person name="Ruckert C."/>
            <person name="Albersmeier A."/>
            <person name="Winkler A."/>
            <person name="Tauch A."/>
        </authorList>
    </citation>
    <scope>NUCLEOTIDE SEQUENCE [LARGE SCALE GENOMIC DNA]</scope>
    <source>
        <strain evidence="8">DSM 45274</strain>
    </source>
</reference>
<dbReference type="STRING" id="571915.CMUST_04915"/>
<feature type="transmembrane region" description="Helical" evidence="5">
    <location>
        <begin position="124"/>
        <end position="142"/>
    </location>
</feature>
<sequence length="494" mass="53338">MSVPTASSEPATYEGLPWYKCLSKEKWRAFFAAWLGVLLDGYDFVLISFALPAIIAAFDLTLVQGASLVSAAFVSRWLGGLVLGAFADKVGRKPAMIVSIFMFAGASIAMAFAPAYWVIFLCRLLIGFAMAGEYSSSATYIIESWPKHMRNKASGFLLSGFAFGVILAAQVDRYLAEWVESWHPGWGWRALFLTGIVPILVAIYMRTNLPEADDWEAQSGEQEKENDMLHVLFGGSRKIVNLLGVIGASIMLLLIFSELSIPVWAIAALAVATGAIFIAFVVQFDTKRWVIGISIMITIFASFMYTWPIQGLLPTYLKGVGMDPATVASVVTFAGLGNAAGYIIAGFAGDRFGMRRWYVISLLISQTIVFPLFLQDGKWVALVAALLFFNQMFGQGISGLLPKWVSSYFPVEKRAAGLGFCYNVGALGGAVGPVLGAAIADKWSLGGALAVLSVGFAGIVILSIGFNIPRRLQMLVDSSAVRPEDGNDEAIAKT</sequence>
<feature type="transmembrane region" description="Helical" evidence="5">
    <location>
        <begin position="154"/>
        <end position="171"/>
    </location>
</feature>
<gene>
    <name evidence="7" type="primary">nanT</name>
    <name evidence="7" type="ORF">CMUST_04915</name>
</gene>
<feature type="transmembrane region" description="Helical" evidence="5">
    <location>
        <begin position="186"/>
        <end position="205"/>
    </location>
</feature>
<evidence type="ECO:0000256" key="5">
    <source>
        <dbReference type="SAM" id="Phobius"/>
    </source>
</evidence>
<dbReference type="GO" id="GO:0005886">
    <property type="term" value="C:plasma membrane"/>
    <property type="evidence" value="ECO:0007669"/>
    <property type="project" value="UniProtKB-SubCell"/>
</dbReference>
<dbReference type="Proteomes" id="UP000035199">
    <property type="component" value="Chromosome"/>
</dbReference>
<dbReference type="SUPFAM" id="SSF103473">
    <property type="entry name" value="MFS general substrate transporter"/>
    <property type="match status" value="1"/>
</dbReference>
<dbReference type="NCBIfam" id="NF003024">
    <property type="entry name" value="PRK03893.1"/>
    <property type="match status" value="1"/>
</dbReference>
<feature type="transmembrane region" description="Helical" evidence="5">
    <location>
        <begin position="239"/>
        <end position="257"/>
    </location>
</feature>
<dbReference type="InterPro" id="IPR005828">
    <property type="entry name" value="MFS_sugar_transport-like"/>
</dbReference>
<evidence type="ECO:0000256" key="1">
    <source>
        <dbReference type="ARBA" id="ARBA00004651"/>
    </source>
</evidence>
<feature type="transmembrane region" description="Helical" evidence="5">
    <location>
        <begin position="357"/>
        <end position="374"/>
    </location>
</feature>
<feature type="transmembrane region" description="Helical" evidence="5">
    <location>
        <begin position="29"/>
        <end position="55"/>
    </location>
</feature>
<dbReference type="AlphaFoldDB" id="A0A0G3GVW2"/>
<reference evidence="7 8" key="1">
    <citation type="journal article" date="2015" name="Genome Announc.">
        <title>Complete Genome Sequence of the Type Strain Corynebacterium mustelae DSM 45274, Isolated from Various Tissues of a Male Ferret with Lethal Sepsis.</title>
        <authorList>
            <person name="Ruckert C."/>
            <person name="Eimer J."/>
            <person name="Winkler A."/>
            <person name="Tauch A."/>
        </authorList>
    </citation>
    <scope>NUCLEOTIDE SEQUENCE [LARGE SCALE GENOMIC DNA]</scope>
    <source>
        <strain evidence="7 8">DSM 45274</strain>
    </source>
</reference>
<name>A0A0G3GVW2_9CORY</name>
<feature type="transmembrane region" description="Helical" evidence="5">
    <location>
        <begin position="327"/>
        <end position="345"/>
    </location>
</feature>
<protein>
    <submittedName>
        <fullName evidence="7">Arabinose efflux permease family protein</fullName>
    </submittedName>
</protein>
<feature type="transmembrane region" description="Helical" evidence="5">
    <location>
        <begin position="61"/>
        <end position="83"/>
    </location>
</feature>
<keyword evidence="8" id="KW-1185">Reference proteome</keyword>
<organism evidence="7 8">
    <name type="scientific">Corynebacterium mustelae</name>
    <dbReference type="NCBI Taxonomy" id="571915"/>
    <lineage>
        <taxon>Bacteria</taxon>
        <taxon>Bacillati</taxon>
        <taxon>Actinomycetota</taxon>
        <taxon>Actinomycetes</taxon>
        <taxon>Mycobacteriales</taxon>
        <taxon>Corynebacteriaceae</taxon>
        <taxon>Corynebacterium</taxon>
    </lineage>
</organism>
<dbReference type="PROSITE" id="PS50850">
    <property type="entry name" value="MFS"/>
    <property type="match status" value="1"/>
</dbReference>